<protein>
    <submittedName>
        <fullName evidence="1">Uncharacterized protein</fullName>
    </submittedName>
</protein>
<proteinExistence type="predicted"/>
<sequence length="35" mass="3875">MRITLGELLTAANALETLLRKCREKNDSTISADNL</sequence>
<evidence type="ECO:0000313" key="2">
    <source>
        <dbReference type="Proteomes" id="UP000324800"/>
    </source>
</evidence>
<accession>A0A5J4Q7C5</accession>
<organism evidence="1 2">
    <name type="scientific">Streblomastix strix</name>
    <dbReference type="NCBI Taxonomy" id="222440"/>
    <lineage>
        <taxon>Eukaryota</taxon>
        <taxon>Metamonada</taxon>
        <taxon>Preaxostyla</taxon>
        <taxon>Oxymonadida</taxon>
        <taxon>Streblomastigidae</taxon>
        <taxon>Streblomastix</taxon>
    </lineage>
</organism>
<feature type="non-terminal residue" evidence="1">
    <location>
        <position position="35"/>
    </location>
</feature>
<evidence type="ECO:0000313" key="1">
    <source>
        <dbReference type="EMBL" id="KAA6316928.1"/>
    </source>
</evidence>
<comment type="caution">
    <text evidence="1">The sequence shown here is derived from an EMBL/GenBank/DDBJ whole genome shotgun (WGS) entry which is preliminary data.</text>
</comment>
<dbReference type="EMBL" id="SNRW01046810">
    <property type="protein sequence ID" value="KAA6316928.1"/>
    <property type="molecule type" value="Genomic_DNA"/>
</dbReference>
<gene>
    <name evidence="1" type="ORF">EZS28_055181</name>
</gene>
<dbReference type="Proteomes" id="UP000324800">
    <property type="component" value="Unassembled WGS sequence"/>
</dbReference>
<dbReference type="AlphaFoldDB" id="A0A5J4Q7C5"/>
<reference evidence="1 2" key="1">
    <citation type="submission" date="2019-03" db="EMBL/GenBank/DDBJ databases">
        <title>Single cell metagenomics reveals metabolic interactions within the superorganism composed of flagellate Streblomastix strix and complex community of Bacteroidetes bacteria on its surface.</title>
        <authorList>
            <person name="Treitli S.C."/>
            <person name="Kolisko M."/>
            <person name="Husnik F."/>
            <person name="Keeling P."/>
            <person name="Hampl V."/>
        </authorList>
    </citation>
    <scope>NUCLEOTIDE SEQUENCE [LARGE SCALE GENOMIC DNA]</scope>
    <source>
        <strain evidence="1">ST1C</strain>
    </source>
</reference>
<name>A0A5J4Q7C5_9EUKA</name>